<dbReference type="GO" id="GO:0003720">
    <property type="term" value="F:telomerase activity"/>
    <property type="evidence" value="ECO:0007669"/>
    <property type="project" value="TreeGrafter"/>
</dbReference>
<dbReference type="Gene3D" id="1.25.40.210">
    <property type="entry name" value="Telomere repeat-binding factor, dimerisation domain"/>
    <property type="match status" value="1"/>
</dbReference>
<dbReference type="InParanoid" id="A0A672FGT8"/>
<keyword evidence="2" id="KW-1185">Reference proteome</keyword>
<dbReference type="Ensembl" id="ENSSFAT00005006473.1">
    <property type="protein sequence ID" value="ENSSFAP00005006151.1"/>
    <property type="gene ID" value="ENSSFAG00005003762.1"/>
</dbReference>
<reference evidence="1" key="3">
    <citation type="submission" date="2025-09" db="UniProtKB">
        <authorList>
            <consortium name="Ensembl"/>
        </authorList>
    </citation>
    <scope>IDENTIFICATION</scope>
</reference>
<dbReference type="GO" id="GO:0031848">
    <property type="term" value="P:protection from non-homologous end joining at telomere"/>
    <property type="evidence" value="ECO:0007669"/>
    <property type="project" value="InterPro"/>
</dbReference>
<evidence type="ECO:0000313" key="1">
    <source>
        <dbReference type="Ensembl" id="ENSSFAP00005006151.1"/>
    </source>
</evidence>
<dbReference type="GO" id="GO:0032210">
    <property type="term" value="P:regulation of telomere maintenance via telomerase"/>
    <property type="evidence" value="ECO:0007669"/>
    <property type="project" value="TreeGrafter"/>
</dbReference>
<sequence>MLTRVAGLSVNMAEDDSLQSQTEDSEPVVNRWILDYYIFRALQCFERSQYQEFCSVKLLLDQLLTRPVENSGSIPTKIQVLQFLSWINNQDNGIVDKNDHI</sequence>
<dbReference type="GO" id="GO:0031627">
    <property type="term" value="P:telomeric loop formation"/>
    <property type="evidence" value="ECO:0007669"/>
    <property type="project" value="TreeGrafter"/>
</dbReference>
<reference evidence="1" key="2">
    <citation type="submission" date="2025-08" db="UniProtKB">
        <authorList>
            <consortium name="Ensembl"/>
        </authorList>
    </citation>
    <scope>IDENTIFICATION</scope>
</reference>
<accession>A0A672FGT8</accession>
<name>A0A672FGT8_SALFA</name>
<dbReference type="SUPFAM" id="SSF63600">
    <property type="entry name" value="Telomeric repeat binding factor (TRF) dimerisation domain"/>
    <property type="match status" value="1"/>
</dbReference>
<dbReference type="PANTHER" id="PTHR46833:SF1">
    <property type="entry name" value="TELOMERIC REPEAT-BINDING FACTOR 2"/>
    <property type="match status" value="1"/>
</dbReference>
<dbReference type="OMA" id="WLVDYYV"/>
<proteinExistence type="predicted"/>
<dbReference type="GO" id="GO:0061820">
    <property type="term" value="P:telomeric D-loop disassembly"/>
    <property type="evidence" value="ECO:0007669"/>
    <property type="project" value="TreeGrafter"/>
</dbReference>
<dbReference type="GO" id="GO:1905839">
    <property type="term" value="P:negative regulation of telomeric D-loop disassembly"/>
    <property type="evidence" value="ECO:0007669"/>
    <property type="project" value="TreeGrafter"/>
</dbReference>
<dbReference type="GO" id="GO:0070187">
    <property type="term" value="C:shelterin complex"/>
    <property type="evidence" value="ECO:0007669"/>
    <property type="project" value="TreeGrafter"/>
</dbReference>
<dbReference type="GO" id="GO:0098505">
    <property type="term" value="F:G-rich strand telomeric DNA binding"/>
    <property type="evidence" value="ECO:0007669"/>
    <property type="project" value="TreeGrafter"/>
</dbReference>
<dbReference type="AlphaFoldDB" id="A0A672FGT8"/>
<reference evidence="1" key="1">
    <citation type="submission" date="2019-06" db="EMBL/GenBank/DDBJ databases">
        <authorList>
            <consortium name="Wellcome Sanger Institute Data Sharing"/>
        </authorList>
    </citation>
    <scope>NUCLEOTIDE SEQUENCE [LARGE SCALE GENOMIC DNA]</scope>
</reference>
<dbReference type="InterPro" id="IPR030657">
    <property type="entry name" value="TERF2"/>
</dbReference>
<evidence type="ECO:0000313" key="2">
    <source>
        <dbReference type="Proteomes" id="UP000472267"/>
    </source>
</evidence>
<dbReference type="GO" id="GO:0003691">
    <property type="term" value="F:double-stranded telomeric DNA binding"/>
    <property type="evidence" value="ECO:0007669"/>
    <property type="project" value="TreeGrafter"/>
</dbReference>
<dbReference type="Proteomes" id="UP000472267">
    <property type="component" value="Chromosome 1"/>
</dbReference>
<evidence type="ECO:0008006" key="3">
    <source>
        <dbReference type="Google" id="ProtNLM"/>
    </source>
</evidence>
<dbReference type="GO" id="GO:0032208">
    <property type="term" value="P:negative regulation of telomere maintenance via recombination"/>
    <property type="evidence" value="ECO:0007669"/>
    <property type="project" value="TreeGrafter"/>
</dbReference>
<dbReference type="InterPro" id="IPR036507">
    <property type="entry name" value="Telomere_rpt-bd_fac_dimer_sf"/>
</dbReference>
<organism evidence="1 2">
    <name type="scientific">Salarias fasciatus</name>
    <name type="common">Jewelled blenny</name>
    <name type="synonym">Blennius fasciatus</name>
    <dbReference type="NCBI Taxonomy" id="181472"/>
    <lineage>
        <taxon>Eukaryota</taxon>
        <taxon>Metazoa</taxon>
        <taxon>Chordata</taxon>
        <taxon>Craniata</taxon>
        <taxon>Vertebrata</taxon>
        <taxon>Euteleostomi</taxon>
        <taxon>Actinopterygii</taxon>
        <taxon>Neopterygii</taxon>
        <taxon>Teleostei</taxon>
        <taxon>Neoteleostei</taxon>
        <taxon>Acanthomorphata</taxon>
        <taxon>Ovalentaria</taxon>
        <taxon>Blenniimorphae</taxon>
        <taxon>Blenniiformes</taxon>
        <taxon>Blennioidei</taxon>
        <taxon>Blenniidae</taxon>
        <taxon>Salariinae</taxon>
        <taxon>Salarias</taxon>
    </lineage>
</organism>
<protein>
    <recommendedName>
        <fullName evidence="3">Telomere repeat-binding factor dimerisation domain-containing protein</fullName>
    </recommendedName>
</protein>
<dbReference type="PANTHER" id="PTHR46833">
    <property type="entry name" value="TELOMERIC REPEAT-BINDING FACTOR 2 TERF2"/>
    <property type="match status" value="1"/>
</dbReference>
<dbReference type="GO" id="GO:0070198">
    <property type="term" value="P:protein localization to chromosome, telomeric region"/>
    <property type="evidence" value="ECO:0007669"/>
    <property type="project" value="TreeGrafter"/>
</dbReference>